<name>A0ABD2XZM9_9GENT</name>
<dbReference type="Proteomes" id="UP001630127">
    <property type="component" value="Unassembled WGS sequence"/>
</dbReference>
<dbReference type="EMBL" id="JBJUIK010000017">
    <property type="protein sequence ID" value="KAL3498955.1"/>
    <property type="molecule type" value="Genomic_DNA"/>
</dbReference>
<reference evidence="1 2" key="1">
    <citation type="submission" date="2024-11" db="EMBL/GenBank/DDBJ databases">
        <title>A near-complete genome assembly of Cinchona calisaya.</title>
        <authorList>
            <person name="Lian D.C."/>
            <person name="Zhao X.W."/>
            <person name="Wei L."/>
        </authorList>
    </citation>
    <scope>NUCLEOTIDE SEQUENCE [LARGE SCALE GENOMIC DNA]</scope>
    <source>
        <tissue evidence="1">Nenye</tissue>
    </source>
</reference>
<organism evidence="1 2">
    <name type="scientific">Cinchona calisaya</name>
    <dbReference type="NCBI Taxonomy" id="153742"/>
    <lineage>
        <taxon>Eukaryota</taxon>
        <taxon>Viridiplantae</taxon>
        <taxon>Streptophyta</taxon>
        <taxon>Embryophyta</taxon>
        <taxon>Tracheophyta</taxon>
        <taxon>Spermatophyta</taxon>
        <taxon>Magnoliopsida</taxon>
        <taxon>eudicotyledons</taxon>
        <taxon>Gunneridae</taxon>
        <taxon>Pentapetalae</taxon>
        <taxon>asterids</taxon>
        <taxon>lamiids</taxon>
        <taxon>Gentianales</taxon>
        <taxon>Rubiaceae</taxon>
        <taxon>Cinchonoideae</taxon>
        <taxon>Cinchoneae</taxon>
        <taxon>Cinchona</taxon>
    </lineage>
</organism>
<dbReference type="AlphaFoldDB" id="A0ABD2XZM9"/>
<accession>A0ABD2XZM9</accession>
<gene>
    <name evidence="1" type="ORF">ACH5RR_041687</name>
</gene>
<comment type="caution">
    <text evidence="1">The sequence shown here is derived from an EMBL/GenBank/DDBJ whole genome shotgun (WGS) entry which is preliminary data.</text>
</comment>
<evidence type="ECO:0008006" key="3">
    <source>
        <dbReference type="Google" id="ProtNLM"/>
    </source>
</evidence>
<keyword evidence="2" id="KW-1185">Reference proteome</keyword>
<evidence type="ECO:0000313" key="2">
    <source>
        <dbReference type="Proteomes" id="UP001630127"/>
    </source>
</evidence>
<sequence>MDLFDFVRVFDETLEKIEEDIWADDDYRETVEVIKDKNGAEQVLLQNPRGASARASFKPPTAAGGGITICFPQGDSLDFDGHLTIISRMRNINCKLFGFSFAYHTYFLTSDVRPVPSYKDANSSSSKIHSVQFYFNSSISAKNFKKELITFYLL</sequence>
<proteinExistence type="predicted"/>
<dbReference type="InterPro" id="IPR011013">
    <property type="entry name" value="Gal_mutarotase_sf_dom"/>
</dbReference>
<evidence type="ECO:0000313" key="1">
    <source>
        <dbReference type="EMBL" id="KAL3498955.1"/>
    </source>
</evidence>
<protein>
    <recommendedName>
        <fullName evidence="3">FACT complex subunit SSRP1</fullName>
    </recommendedName>
</protein>
<dbReference type="SUPFAM" id="SSF74650">
    <property type="entry name" value="Galactose mutarotase-like"/>
    <property type="match status" value="1"/>
</dbReference>